<feature type="region of interest" description="Disordered" evidence="16">
    <location>
        <begin position="1"/>
        <end position="21"/>
    </location>
</feature>
<reference evidence="18 19" key="1">
    <citation type="submission" date="2019-11" db="EMBL/GenBank/DDBJ databases">
        <authorList>
            <person name="Zhang J."/>
            <person name="Sun C."/>
        </authorList>
    </citation>
    <scope>NUCLEOTIDE SEQUENCE [LARGE SCALE GENOMIC DNA]</scope>
    <source>
        <strain evidence="19">sp2</strain>
    </source>
</reference>
<evidence type="ECO:0000256" key="7">
    <source>
        <dbReference type="ARBA" id="ARBA00022691"/>
    </source>
</evidence>
<dbReference type="InterPro" id="IPR003739">
    <property type="entry name" value="Lys_aminomutase/Glu_NH3_mut"/>
</dbReference>
<dbReference type="InterPro" id="IPR022462">
    <property type="entry name" value="EpmB"/>
</dbReference>
<dbReference type="PANTHER" id="PTHR30538">
    <property type="entry name" value="LYSINE 2,3-AMINOMUTASE-RELATED"/>
    <property type="match status" value="1"/>
</dbReference>
<evidence type="ECO:0000313" key="18">
    <source>
        <dbReference type="EMBL" id="QGT78065.1"/>
    </source>
</evidence>
<evidence type="ECO:0000256" key="4">
    <source>
        <dbReference type="ARBA" id="ARBA00008703"/>
    </source>
</evidence>
<keyword evidence="11 14" id="KW-0411">Iron-sulfur</keyword>
<dbReference type="InterPro" id="IPR058240">
    <property type="entry name" value="rSAM_sf"/>
</dbReference>
<comment type="cofactor">
    <cofactor evidence="3">
        <name>[4Fe-4S] cluster</name>
        <dbReference type="ChEBI" id="CHEBI:49883"/>
    </cofactor>
</comment>
<keyword evidence="12" id="KW-0413">Isomerase</keyword>
<dbReference type="KEGG" id="ghl:GM160_03680"/>
<dbReference type="SUPFAM" id="SSF102114">
    <property type="entry name" value="Radical SAM enzymes"/>
    <property type="match status" value="1"/>
</dbReference>
<name>A0A6I6D1C5_9GAMM</name>
<dbReference type="InterPro" id="IPR007197">
    <property type="entry name" value="rSAM"/>
</dbReference>
<evidence type="ECO:0000256" key="12">
    <source>
        <dbReference type="ARBA" id="ARBA00023235"/>
    </source>
</evidence>
<dbReference type="RefSeq" id="WP_156573294.1">
    <property type="nucleotide sequence ID" value="NZ_CP046415.1"/>
</dbReference>
<organism evidence="18 19">
    <name type="scientific">Guyparkeria halophila</name>
    <dbReference type="NCBI Taxonomy" id="47960"/>
    <lineage>
        <taxon>Bacteria</taxon>
        <taxon>Pseudomonadati</taxon>
        <taxon>Pseudomonadota</taxon>
        <taxon>Gammaproteobacteria</taxon>
        <taxon>Chromatiales</taxon>
        <taxon>Thioalkalibacteraceae</taxon>
        <taxon>Guyparkeria</taxon>
    </lineage>
</organism>
<dbReference type="SFLD" id="SFLDG01070">
    <property type="entry name" value="PLP-dependent"/>
    <property type="match status" value="1"/>
</dbReference>
<dbReference type="InterPro" id="IPR013785">
    <property type="entry name" value="Aldolase_TIM"/>
</dbReference>
<evidence type="ECO:0000256" key="11">
    <source>
        <dbReference type="ARBA" id="ARBA00023014"/>
    </source>
</evidence>
<dbReference type="NCBIfam" id="TIGR00238">
    <property type="entry name" value="KamA family radical SAM protein"/>
    <property type="match status" value="1"/>
</dbReference>
<keyword evidence="10" id="KW-0408">Iron</keyword>
<dbReference type="Proteomes" id="UP000427716">
    <property type="component" value="Chromosome"/>
</dbReference>
<evidence type="ECO:0000256" key="13">
    <source>
        <dbReference type="ARBA" id="ARBA00030756"/>
    </source>
</evidence>
<evidence type="ECO:0000256" key="3">
    <source>
        <dbReference type="ARBA" id="ARBA00001966"/>
    </source>
</evidence>
<dbReference type="SFLD" id="SFLDS00029">
    <property type="entry name" value="Radical_SAM"/>
    <property type="match status" value="1"/>
</dbReference>
<dbReference type="PIRSF" id="PIRSF004911">
    <property type="entry name" value="DUF160"/>
    <property type="match status" value="1"/>
</dbReference>
<accession>A0A6I6D1C5</accession>
<evidence type="ECO:0000259" key="17">
    <source>
        <dbReference type="PROSITE" id="PS51918"/>
    </source>
</evidence>
<dbReference type="Pfam" id="PF04055">
    <property type="entry name" value="Radical_SAM"/>
    <property type="match status" value="1"/>
</dbReference>
<dbReference type="GO" id="GO:0016853">
    <property type="term" value="F:isomerase activity"/>
    <property type="evidence" value="ECO:0007669"/>
    <property type="project" value="UniProtKB-KW"/>
</dbReference>
<evidence type="ECO:0000256" key="10">
    <source>
        <dbReference type="ARBA" id="ARBA00023004"/>
    </source>
</evidence>
<evidence type="ECO:0000256" key="5">
    <source>
        <dbReference type="ARBA" id="ARBA00022363"/>
    </source>
</evidence>
<feature type="domain" description="Radical SAM core" evidence="17">
    <location>
        <begin position="80"/>
        <end position="292"/>
    </location>
</feature>
<evidence type="ECO:0000256" key="1">
    <source>
        <dbReference type="ARBA" id="ARBA00001352"/>
    </source>
</evidence>
<keyword evidence="6 14" id="KW-0004">4Fe-4S</keyword>
<dbReference type="EMBL" id="CP046415">
    <property type="protein sequence ID" value="QGT78065.1"/>
    <property type="molecule type" value="Genomic_DNA"/>
</dbReference>
<evidence type="ECO:0000313" key="19">
    <source>
        <dbReference type="Proteomes" id="UP000427716"/>
    </source>
</evidence>
<evidence type="ECO:0000256" key="9">
    <source>
        <dbReference type="ARBA" id="ARBA00022898"/>
    </source>
</evidence>
<keyword evidence="7" id="KW-0949">S-adenosyl-L-methionine</keyword>
<keyword evidence="9 15" id="KW-0663">Pyridoxal phosphate</keyword>
<feature type="binding site" evidence="14">
    <location>
        <position position="101"/>
    </location>
    <ligand>
        <name>[4Fe-4S] cluster</name>
        <dbReference type="ChEBI" id="CHEBI:49883"/>
        <note>4Fe-4S-S-AdoMet</note>
    </ligand>
</feature>
<dbReference type="PANTHER" id="PTHR30538:SF1">
    <property type="entry name" value="L-LYSINE 2,3-AMINOMUTASE"/>
    <property type="match status" value="1"/>
</dbReference>
<gene>
    <name evidence="18" type="ORF">GM160_03680</name>
</gene>
<evidence type="ECO:0000256" key="16">
    <source>
        <dbReference type="SAM" id="MobiDB-lite"/>
    </source>
</evidence>
<feature type="modified residue" description="N6-(pyridoxal phosphate)lysine" evidence="15">
    <location>
        <position position="306"/>
    </location>
</feature>
<protein>
    <recommendedName>
        <fullName evidence="5">L-lysine 2,3-aminomutase</fullName>
    </recommendedName>
    <alternativeName>
        <fullName evidence="13">EF-P post-translational modification enzyme B</fullName>
    </alternativeName>
</protein>
<dbReference type="AlphaFoldDB" id="A0A6I6D1C5"/>
<comment type="cofactor">
    <cofactor evidence="2 15">
        <name>pyridoxal 5'-phosphate</name>
        <dbReference type="ChEBI" id="CHEBI:597326"/>
    </cofactor>
</comment>
<evidence type="ECO:0000256" key="8">
    <source>
        <dbReference type="ARBA" id="ARBA00022723"/>
    </source>
</evidence>
<sequence length="310" mass="33707">MAAIIPDNPSSSQHAARPRRDADFVELTTSTVEAQIDAADPDDPVARQFRLDPRESLDVPGFNADPVGDLAANAVPGVLHKYRGRALLVLTGACAVHCRYCFRRHFPYGDQRLDEDALERALDYLAADPEMTEVILSGGDPLVLAPRRLAAVIERLAALPQLRRLRIHSRIPTVSPERIDESLCQRLASFPGQVVLVAHVNHPRELGPQSAAAFGRLREAGVTLLNQAVLLEGVNNDTDVLAELSEALFAQGVLPYYLHQLDPVAGAAHFAVDAAVGRERIEALRARLPGYLVPRFVVEQAGEPSKTPIA</sequence>
<dbReference type="GO" id="GO:0046872">
    <property type="term" value="F:metal ion binding"/>
    <property type="evidence" value="ECO:0007669"/>
    <property type="project" value="UniProtKB-KW"/>
</dbReference>
<dbReference type="CDD" id="cd01335">
    <property type="entry name" value="Radical_SAM"/>
    <property type="match status" value="1"/>
</dbReference>
<evidence type="ECO:0000256" key="2">
    <source>
        <dbReference type="ARBA" id="ARBA00001933"/>
    </source>
</evidence>
<evidence type="ECO:0000256" key="14">
    <source>
        <dbReference type="PIRSR" id="PIRSR004911-1"/>
    </source>
</evidence>
<keyword evidence="8 14" id="KW-0479">Metal-binding</keyword>
<feature type="binding site" evidence="14">
    <location>
        <position position="98"/>
    </location>
    <ligand>
        <name>[4Fe-4S] cluster</name>
        <dbReference type="ChEBI" id="CHEBI:49883"/>
        <note>4Fe-4S-S-AdoMet</note>
    </ligand>
</feature>
<comment type="similarity">
    <text evidence="4">Belongs to the radical SAM superfamily. KamA family.</text>
</comment>
<keyword evidence="19" id="KW-1185">Reference proteome</keyword>
<evidence type="ECO:0000256" key="6">
    <source>
        <dbReference type="ARBA" id="ARBA00022485"/>
    </source>
</evidence>
<evidence type="ECO:0000256" key="15">
    <source>
        <dbReference type="PIRSR" id="PIRSR603739-50"/>
    </source>
</evidence>
<comment type="catalytic activity">
    <reaction evidence="1">
        <text>L-lysine = D-beta-lysine</text>
        <dbReference type="Rhea" id="RHEA:44148"/>
        <dbReference type="ChEBI" id="CHEBI:32551"/>
        <dbReference type="ChEBI" id="CHEBI:84138"/>
    </reaction>
</comment>
<dbReference type="GO" id="GO:0051539">
    <property type="term" value="F:4 iron, 4 sulfur cluster binding"/>
    <property type="evidence" value="ECO:0007669"/>
    <property type="project" value="UniProtKB-KW"/>
</dbReference>
<dbReference type="PROSITE" id="PS51918">
    <property type="entry name" value="RADICAL_SAM"/>
    <property type="match status" value="1"/>
</dbReference>
<proteinExistence type="inferred from homology"/>
<feature type="binding site" evidence="14">
    <location>
        <position position="94"/>
    </location>
    <ligand>
        <name>[4Fe-4S] cluster</name>
        <dbReference type="ChEBI" id="CHEBI:49883"/>
        <note>4Fe-4S-S-AdoMet</note>
    </ligand>
</feature>
<dbReference type="Gene3D" id="3.20.20.70">
    <property type="entry name" value="Aldolase class I"/>
    <property type="match status" value="1"/>
</dbReference>
<dbReference type="SFLD" id="SFLDF00314">
    <property type="entry name" value="L-lysine_2_3-aminomutase_(yjeK"/>
    <property type="match status" value="1"/>
</dbReference>